<dbReference type="SUPFAM" id="SSF56954">
    <property type="entry name" value="Outer membrane efflux proteins (OEP)"/>
    <property type="match status" value="1"/>
</dbReference>
<keyword evidence="4" id="KW-1185">Reference proteome</keyword>
<gene>
    <name evidence="3" type="ORF">J3R75_002995</name>
</gene>
<dbReference type="PANTHER" id="PTHR30203">
    <property type="entry name" value="OUTER MEMBRANE CATION EFFLUX PROTEIN"/>
    <property type="match status" value="1"/>
</dbReference>
<evidence type="ECO:0000256" key="1">
    <source>
        <dbReference type="ARBA" id="ARBA00007613"/>
    </source>
</evidence>
<dbReference type="AlphaFoldDB" id="A0AAE3VIG4"/>
<proteinExistence type="inferred from homology"/>
<dbReference type="Proteomes" id="UP001238163">
    <property type="component" value="Unassembled WGS sequence"/>
</dbReference>
<evidence type="ECO:0000313" key="4">
    <source>
        <dbReference type="Proteomes" id="UP001238163"/>
    </source>
</evidence>
<dbReference type="Pfam" id="PF02321">
    <property type="entry name" value="OEP"/>
    <property type="match status" value="2"/>
</dbReference>
<feature type="chain" id="PRO_5042140249" evidence="2">
    <location>
        <begin position="24"/>
        <end position="438"/>
    </location>
</feature>
<accession>A0AAE3VIG4</accession>
<keyword evidence="2" id="KW-0732">Signal</keyword>
<dbReference type="InterPro" id="IPR010131">
    <property type="entry name" value="MdtP/NodT-like"/>
</dbReference>
<reference evidence="3" key="1">
    <citation type="submission" date="2023-07" db="EMBL/GenBank/DDBJ databases">
        <title>Genomic Encyclopedia of Type Strains, Phase IV (KMG-IV): sequencing the most valuable type-strain genomes for metagenomic binning, comparative biology and taxonomic classification.</title>
        <authorList>
            <person name="Goeker M."/>
        </authorList>
    </citation>
    <scope>NUCLEOTIDE SEQUENCE</scope>
    <source>
        <strain evidence="3">DSM 24202</strain>
    </source>
</reference>
<feature type="signal peptide" evidence="2">
    <location>
        <begin position="1"/>
        <end position="23"/>
    </location>
</feature>
<protein>
    <submittedName>
        <fullName evidence="3">Cobalt-zinc-cadmium efflux system outer membrane protein</fullName>
    </submittedName>
</protein>
<dbReference type="RefSeq" id="WP_307262903.1">
    <property type="nucleotide sequence ID" value="NZ_JAUSVL010000001.1"/>
</dbReference>
<dbReference type="GO" id="GO:0015562">
    <property type="term" value="F:efflux transmembrane transporter activity"/>
    <property type="evidence" value="ECO:0007669"/>
    <property type="project" value="InterPro"/>
</dbReference>
<organism evidence="3 4">
    <name type="scientific">Oligosphaera ethanolica</name>
    <dbReference type="NCBI Taxonomy" id="760260"/>
    <lineage>
        <taxon>Bacteria</taxon>
        <taxon>Pseudomonadati</taxon>
        <taxon>Lentisphaerota</taxon>
        <taxon>Oligosphaeria</taxon>
        <taxon>Oligosphaerales</taxon>
        <taxon>Oligosphaeraceae</taxon>
        <taxon>Oligosphaera</taxon>
    </lineage>
</organism>
<dbReference type="InterPro" id="IPR003423">
    <property type="entry name" value="OMP_efflux"/>
</dbReference>
<dbReference type="Gene3D" id="1.20.1600.10">
    <property type="entry name" value="Outer membrane efflux proteins (OEP)"/>
    <property type="match status" value="1"/>
</dbReference>
<name>A0AAE3VIG4_9BACT</name>
<dbReference type="PANTHER" id="PTHR30203:SF24">
    <property type="entry name" value="BLR4935 PROTEIN"/>
    <property type="match status" value="1"/>
</dbReference>
<dbReference type="EMBL" id="JAUSVL010000001">
    <property type="protein sequence ID" value="MDQ0290888.1"/>
    <property type="molecule type" value="Genomic_DNA"/>
</dbReference>
<comment type="similarity">
    <text evidence="1">Belongs to the outer membrane factor (OMF) (TC 1.B.17) family.</text>
</comment>
<evidence type="ECO:0000313" key="3">
    <source>
        <dbReference type="EMBL" id="MDQ0290888.1"/>
    </source>
</evidence>
<comment type="caution">
    <text evidence="3">The sequence shown here is derived from an EMBL/GenBank/DDBJ whole genome shotgun (WGS) entry which is preliminary data.</text>
</comment>
<sequence length="438" mass="47237">MTRTSLFGPLAFLCLILATASRADDHAATAPTSPQTPVTLAELEALVLATHPASTARHAGYAAALSLIDQAAALPNPELEVEMEDVATEGPGNRLAETTYAIQLNQPFELGGKRRRRQHLAAMTAEEQRWENSIAEQDALAALREDFLSVLAAQERLAFLHAATDSARSARNCVAERVQAGKDAPQELSQAEMELARQELAVLRAISAVDRSRAALLAQLGPQANAFRNRPITGDLRALPPLPTMAELLARLPDSAAWQHAAQAERVAAAELASEDRAAMPDLTLSVGYSYERGSGEHLAKLGLSMPLPLFDRNRGNRIAALHGVARARAEATTTQLALQAELEQEWLSAKTAVAAATAIRDGLLPHAQRALTDASESHRLGRGSYLALLSVQQAWQELNSEYIDALAEVHQHLNGIKRLIGQLNTETSSPSFEDKRQ</sequence>
<evidence type="ECO:0000256" key="2">
    <source>
        <dbReference type="SAM" id="SignalP"/>
    </source>
</evidence>